<comment type="subunit">
    <text evidence="2">Homotetramer.</text>
</comment>
<dbReference type="Gene3D" id="3.40.50.720">
    <property type="entry name" value="NAD(P)-binding Rossmann-like Domain"/>
    <property type="match status" value="1"/>
</dbReference>
<proteinExistence type="predicted"/>
<evidence type="ECO:0000313" key="7">
    <source>
        <dbReference type="EMBL" id="TQK76000.1"/>
    </source>
</evidence>
<comment type="subcellular location">
    <subcellularLocation>
        <location evidence="1">Cytoplasm</location>
    </subcellularLocation>
</comment>
<dbReference type="PANTHER" id="PTHR44154:SF1">
    <property type="entry name" value="QUINONE OXIDOREDUCTASE"/>
    <property type="match status" value="1"/>
</dbReference>
<evidence type="ECO:0000256" key="3">
    <source>
        <dbReference type="ARBA" id="ARBA00022490"/>
    </source>
</evidence>
<dbReference type="PROSITE" id="PS01162">
    <property type="entry name" value="QOR_ZETA_CRYSTAL"/>
    <property type="match status" value="1"/>
</dbReference>
<gene>
    <name evidence="7" type="ORF">FB389_0647</name>
</gene>
<dbReference type="SMART" id="SM00829">
    <property type="entry name" value="PKS_ER"/>
    <property type="match status" value="1"/>
</dbReference>
<evidence type="ECO:0000256" key="2">
    <source>
        <dbReference type="ARBA" id="ARBA00011881"/>
    </source>
</evidence>
<dbReference type="Pfam" id="PF13602">
    <property type="entry name" value="ADH_zinc_N_2"/>
    <property type="match status" value="1"/>
</dbReference>
<dbReference type="SUPFAM" id="SSF50129">
    <property type="entry name" value="GroES-like"/>
    <property type="match status" value="1"/>
</dbReference>
<name>A0A542SN00_9MICO</name>
<dbReference type="OrthoDB" id="3175656at2"/>
<organism evidence="7 8">
    <name type="scientific">Rarobacter incanus</name>
    <dbReference type="NCBI Taxonomy" id="153494"/>
    <lineage>
        <taxon>Bacteria</taxon>
        <taxon>Bacillati</taxon>
        <taxon>Actinomycetota</taxon>
        <taxon>Actinomycetes</taxon>
        <taxon>Micrococcales</taxon>
        <taxon>Rarobacteraceae</taxon>
        <taxon>Rarobacter</taxon>
    </lineage>
</organism>
<sequence length="301" mass="30844">MSTALVFTDYGGPETQELIDRQQPVPGPGEVAIEVKAAGVNPADWKIREGRLGHHWKLPAPMGREASGVVTAVGEGVEDFAVGDEVLGLPATGHGGIAQHTVLSAENTVLKPEEISFADAAAIPVAGATAYDVTHQIELEAGQSLLILGAGGGVGLMAAQIGKVHQFTVLGVASASKKELVESTGATFIESGDGVNDRVRRLAPEGVDLIVDLVGGDALRDIASVAKDPQNIVSTADPATATELGGAGVELSGEGLAKITEVIKYGLVSPNVRERFSLADAREAMAVVETGHTAGKVVVEP</sequence>
<dbReference type="GO" id="GO:0005737">
    <property type="term" value="C:cytoplasm"/>
    <property type="evidence" value="ECO:0007669"/>
    <property type="project" value="UniProtKB-SubCell"/>
</dbReference>
<dbReference type="RefSeq" id="WP_142111322.1">
    <property type="nucleotide sequence ID" value="NZ_BAAATB010000008.1"/>
</dbReference>
<dbReference type="GO" id="GO:0003723">
    <property type="term" value="F:RNA binding"/>
    <property type="evidence" value="ECO:0007669"/>
    <property type="project" value="UniProtKB-KW"/>
</dbReference>
<evidence type="ECO:0000256" key="5">
    <source>
        <dbReference type="ARBA" id="ARBA00022884"/>
    </source>
</evidence>
<protein>
    <submittedName>
        <fullName evidence="7">NADPH:quinone reductase-like Zn-dependent oxidoreductase</fullName>
    </submittedName>
</protein>
<dbReference type="InterPro" id="IPR020843">
    <property type="entry name" value="ER"/>
</dbReference>
<keyword evidence="3" id="KW-0963">Cytoplasm</keyword>
<evidence type="ECO:0000256" key="1">
    <source>
        <dbReference type="ARBA" id="ARBA00004496"/>
    </source>
</evidence>
<dbReference type="InterPro" id="IPR051603">
    <property type="entry name" value="Zinc-ADH_QOR/CCCR"/>
</dbReference>
<evidence type="ECO:0000259" key="6">
    <source>
        <dbReference type="SMART" id="SM00829"/>
    </source>
</evidence>
<dbReference type="Proteomes" id="UP000316181">
    <property type="component" value="Unassembled WGS sequence"/>
</dbReference>
<dbReference type="CDD" id="cd05289">
    <property type="entry name" value="MDR_like_2"/>
    <property type="match status" value="1"/>
</dbReference>
<keyword evidence="5" id="KW-0694">RNA-binding</keyword>
<dbReference type="EMBL" id="VFNV01000001">
    <property type="protein sequence ID" value="TQK76000.1"/>
    <property type="molecule type" value="Genomic_DNA"/>
</dbReference>
<evidence type="ECO:0000256" key="4">
    <source>
        <dbReference type="ARBA" id="ARBA00022857"/>
    </source>
</evidence>
<evidence type="ECO:0000313" key="8">
    <source>
        <dbReference type="Proteomes" id="UP000316181"/>
    </source>
</evidence>
<dbReference type="InterPro" id="IPR036291">
    <property type="entry name" value="NAD(P)-bd_dom_sf"/>
</dbReference>
<dbReference type="Gene3D" id="3.90.180.10">
    <property type="entry name" value="Medium-chain alcohol dehydrogenases, catalytic domain"/>
    <property type="match status" value="1"/>
</dbReference>
<comment type="caution">
    <text evidence="7">The sequence shown here is derived from an EMBL/GenBank/DDBJ whole genome shotgun (WGS) entry which is preliminary data.</text>
</comment>
<dbReference type="Pfam" id="PF08240">
    <property type="entry name" value="ADH_N"/>
    <property type="match status" value="1"/>
</dbReference>
<dbReference type="GO" id="GO:0008270">
    <property type="term" value="F:zinc ion binding"/>
    <property type="evidence" value="ECO:0007669"/>
    <property type="project" value="InterPro"/>
</dbReference>
<dbReference type="InterPro" id="IPR002364">
    <property type="entry name" value="Quin_OxRdtase/zeta-crystal_CS"/>
</dbReference>
<dbReference type="PANTHER" id="PTHR44154">
    <property type="entry name" value="QUINONE OXIDOREDUCTASE"/>
    <property type="match status" value="1"/>
</dbReference>
<feature type="domain" description="Enoyl reductase (ER)" evidence="6">
    <location>
        <begin position="11"/>
        <end position="299"/>
    </location>
</feature>
<dbReference type="GO" id="GO:0016491">
    <property type="term" value="F:oxidoreductase activity"/>
    <property type="evidence" value="ECO:0007669"/>
    <property type="project" value="InterPro"/>
</dbReference>
<dbReference type="SUPFAM" id="SSF51735">
    <property type="entry name" value="NAD(P)-binding Rossmann-fold domains"/>
    <property type="match status" value="1"/>
</dbReference>
<reference evidence="7 8" key="1">
    <citation type="submission" date="2019-06" db="EMBL/GenBank/DDBJ databases">
        <title>Sequencing the genomes of 1000 actinobacteria strains.</title>
        <authorList>
            <person name="Klenk H.-P."/>
        </authorList>
    </citation>
    <scope>NUCLEOTIDE SEQUENCE [LARGE SCALE GENOMIC DNA]</scope>
    <source>
        <strain evidence="7 8">DSM 10596</strain>
    </source>
</reference>
<keyword evidence="4" id="KW-0521">NADP</keyword>
<dbReference type="InterPro" id="IPR011032">
    <property type="entry name" value="GroES-like_sf"/>
</dbReference>
<dbReference type="InterPro" id="IPR013154">
    <property type="entry name" value="ADH-like_N"/>
</dbReference>
<keyword evidence="8" id="KW-1185">Reference proteome</keyword>
<dbReference type="AlphaFoldDB" id="A0A542SN00"/>
<accession>A0A542SN00</accession>